<feature type="non-terminal residue" evidence="1">
    <location>
        <position position="229"/>
    </location>
</feature>
<name>A0A0C9Z189_9AGAM</name>
<gene>
    <name evidence="1" type="ORF">PISMIDRAFT_84786</name>
</gene>
<reference evidence="2" key="2">
    <citation type="submission" date="2015-01" db="EMBL/GenBank/DDBJ databases">
        <title>Evolutionary Origins and Diversification of the Mycorrhizal Mutualists.</title>
        <authorList>
            <consortium name="DOE Joint Genome Institute"/>
            <consortium name="Mycorrhizal Genomics Consortium"/>
            <person name="Kohler A."/>
            <person name="Kuo A."/>
            <person name="Nagy L.G."/>
            <person name="Floudas D."/>
            <person name="Copeland A."/>
            <person name="Barry K.W."/>
            <person name="Cichocki N."/>
            <person name="Veneault-Fourrey C."/>
            <person name="LaButti K."/>
            <person name="Lindquist E.A."/>
            <person name="Lipzen A."/>
            <person name="Lundell T."/>
            <person name="Morin E."/>
            <person name="Murat C."/>
            <person name="Riley R."/>
            <person name="Ohm R."/>
            <person name="Sun H."/>
            <person name="Tunlid A."/>
            <person name="Henrissat B."/>
            <person name="Grigoriev I.V."/>
            <person name="Hibbett D.S."/>
            <person name="Martin F."/>
        </authorList>
    </citation>
    <scope>NUCLEOTIDE SEQUENCE [LARGE SCALE GENOMIC DNA]</scope>
    <source>
        <strain evidence="2">441</strain>
    </source>
</reference>
<dbReference type="OrthoDB" id="4230923at2759"/>
<dbReference type="HOGENOM" id="CLU_083074_0_0_1"/>
<evidence type="ECO:0000313" key="2">
    <source>
        <dbReference type="Proteomes" id="UP000054018"/>
    </source>
</evidence>
<feature type="non-terminal residue" evidence="1">
    <location>
        <position position="1"/>
    </location>
</feature>
<evidence type="ECO:0000313" key="1">
    <source>
        <dbReference type="EMBL" id="KIK20054.1"/>
    </source>
</evidence>
<dbReference type="Proteomes" id="UP000054018">
    <property type="component" value="Unassembled WGS sequence"/>
</dbReference>
<dbReference type="EMBL" id="KN833772">
    <property type="protein sequence ID" value="KIK20054.1"/>
    <property type="molecule type" value="Genomic_DNA"/>
</dbReference>
<dbReference type="STRING" id="765257.A0A0C9Z189"/>
<organism evidence="1 2">
    <name type="scientific">Pisolithus microcarpus 441</name>
    <dbReference type="NCBI Taxonomy" id="765257"/>
    <lineage>
        <taxon>Eukaryota</taxon>
        <taxon>Fungi</taxon>
        <taxon>Dikarya</taxon>
        <taxon>Basidiomycota</taxon>
        <taxon>Agaricomycotina</taxon>
        <taxon>Agaricomycetes</taxon>
        <taxon>Agaricomycetidae</taxon>
        <taxon>Boletales</taxon>
        <taxon>Sclerodermatineae</taxon>
        <taxon>Pisolithaceae</taxon>
        <taxon>Pisolithus</taxon>
    </lineage>
</organism>
<dbReference type="AlphaFoldDB" id="A0A0C9Z189"/>
<proteinExistence type="predicted"/>
<sequence length="229" mass="25453">IKSVVCLNNDNLLLELNSEEVAHWIRTMPIRDSLSTKLGIEAVVKVPTFAIVVPFFPISHDLTALEFLSKIELENDIPPHSLHLAWWVKNPEHHKPGQQVAHALLHTTSAPVANRLLRDGLYVHCMKLFQKKDKKEPVCCAKCQHWGHIACDCMAALDTCSGCGGPHRSTACDHPNCKFCVSCESSSHSSSSQECPELAKHSIALNTKHPDNTLPYFPTAEPWMQALLP</sequence>
<accession>A0A0C9Z189</accession>
<keyword evidence="2" id="KW-1185">Reference proteome</keyword>
<reference evidence="1 2" key="1">
    <citation type="submission" date="2014-04" db="EMBL/GenBank/DDBJ databases">
        <authorList>
            <consortium name="DOE Joint Genome Institute"/>
            <person name="Kuo A."/>
            <person name="Kohler A."/>
            <person name="Costa M.D."/>
            <person name="Nagy L.G."/>
            <person name="Floudas D."/>
            <person name="Copeland A."/>
            <person name="Barry K.W."/>
            <person name="Cichocki N."/>
            <person name="Veneault-Fourrey C."/>
            <person name="LaButti K."/>
            <person name="Lindquist E.A."/>
            <person name="Lipzen A."/>
            <person name="Lundell T."/>
            <person name="Morin E."/>
            <person name="Murat C."/>
            <person name="Sun H."/>
            <person name="Tunlid A."/>
            <person name="Henrissat B."/>
            <person name="Grigoriev I.V."/>
            <person name="Hibbett D.S."/>
            <person name="Martin F."/>
            <person name="Nordberg H.P."/>
            <person name="Cantor M.N."/>
            <person name="Hua S.X."/>
        </authorList>
    </citation>
    <scope>NUCLEOTIDE SEQUENCE [LARGE SCALE GENOMIC DNA]</scope>
    <source>
        <strain evidence="1 2">441</strain>
    </source>
</reference>
<protein>
    <recommendedName>
        <fullName evidence="3">CCHC-type domain-containing protein</fullName>
    </recommendedName>
</protein>
<evidence type="ECO:0008006" key="3">
    <source>
        <dbReference type="Google" id="ProtNLM"/>
    </source>
</evidence>